<evidence type="ECO:0000256" key="2">
    <source>
        <dbReference type="SAM" id="SignalP"/>
    </source>
</evidence>
<evidence type="ECO:0000313" key="3">
    <source>
        <dbReference type="EMBL" id="VDD84975.1"/>
    </source>
</evidence>
<feature type="compositionally biased region" description="Basic and acidic residues" evidence="1">
    <location>
        <begin position="338"/>
        <end position="366"/>
    </location>
</feature>
<feature type="signal peptide" evidence="2">
    <location>
        <begin position="1"/>
        <end position="22"/>
    </location>
</feature>
<reference evidence="5" key="1">
    <citation type="submission" date="2017-02" db="UniProtKB">
        <authorList>
            <consortium name="WormBaseParasite"/>
        </authorList>
    </citation>
    <scope>IDENTIFICATION</scope>
</reference>
<proteinExistence type="predicted"/>
<evidence type="ECO:0000313" key="4">
    <source>
        <dbReference type="Proteomes" id="UP000274131"/>
    </source>
</evidence>
<feature type="chain" id="PRO_5043122445" evidence="2">
    <location>
        <begin position="23"/>
        <end position="506"/>
    </location>
</feature>
<sequence length="506" mass="56827">MFGNWFRNLLLTVLCYVYFVNTAAIIRDVLSPKNIGDDSENTKDVRSDAPNFLNTTNVAPSFHPLSCNLRCTDEIDSTVALMKIDSPWDEDRKTLFCAIFDSVEKCWRTSLPHGSIGTGVSLHASEYACNSEANRGMVYSWRVTVGDISFTCSADATAELSSCVHEEAMDVYEKCERVCRLGKTVTGVDTFVMRNRDSLGVPDRVGRFVDVSSSETGSATEVQCLLTQCLRYALLISPSRAVPRQRIRELLLRGFQNEERTTIKFKVSLEAQPMSKRSTDAKASTAHQQSTNNLTHHPPFKRNPSDDIDILHNVIGGLPYQPLSSRSAAHGNELPQNRTDKMKNQLSKKPEDHSIAPHNTTEDFRRQQPSNRSESEHSSMRQNRTQDIVDEALSNGTAEDDKAAFSKRTKGLSDQSLSKRSADYSAETHNKTQDFPNQPLFNTTEEDKLSALQNRTEDLPKKSLSNRTEEDELSALHNKTEDLLNQSLSNRNEEDELSALHNRTED</sequence>
<feature type="region of interest" description="Disordered" evidence="1">
    <location>
        <begin position="322"/>
        <end position="383"/>
    </location>
</feature>
<dbReference type="EMBL" id="UXUI01000068">
    <property type="protein sequence ID" value="VDD84975.1"/>
    <property type="molecule type" value="Genomic_DNA"/>
</dbReference>
<feature type="compositionally biased region" description="Basic and acidic residues" evidence="1">
    <location>
        <begin position="420"/>
        <end position="432"/>
    </location>
</feature>
<dbReference type="WBParaSite" id="EVEC_0000017401-mRNA-1">
    <property type="protein sequence ID" value="EVEC_0000017401-mRNA-1"/>
    <property type="gene ID" value="EVEC_0000017401"/>
</dbReference>
<name>A0A0N4USQ3_ENTVE</name>
<feature type="region of interest" description="Disordered" evidence="1">
    <location>
        <begin position="395"/>
        <end position="441"/>
    </location>
</feature>
<evidence type="ECO:0000256" key="1">
    <source>
        <dbReference type="SAM" id="MobiDB-lite"/>
    </source>
</evidence>
<feature type="region of interest" description="Disordered" evidence="1">
    <location>
        <begin position="455"/>
        <end position="506"/>
    </location>
</feature>
<feature type="compositionally biased region" description="Polar residues" evidence="1">
    <location>
        <begin position="281"/>
        <end position="295"/>
    </location>
</feature>
<keyword evidence="2" id="KW-0732">Signal</keyword>
<feature type="region of interest" description="Disordered" evidence="1">
    <location>
        <begin position="268"/>
        <end position="308"/>
    </location>
</feature>
<evidence type="ECO:0000313" key="5">
    <source>
        <dbReference type="WBParaSite" id="EVEC_0000017401-mRNA-1"/>
    </source>
</evidence>
<protein>
    <submittedName>
        <fullName evidence="5">Sushi domain-containing protein</fullName>
    </submittedName>
</protein>
<keyword evidence="4" id="KW-1185">Reference proteome</keyword>
<organism evidence="5">
    <name type="scientific">Enterobius vermicularis</name>
    <name type="common">Human pinworm</name>
    <dbReference type="NCBI Taxonomy" id="51028"/>
    <lineage>
        <taxon>Eukaryota</taxon>
        <taxon>Metazoa</taxon>
        <taxon>Ecdysozoa</taxon>
        <taxon>Nematoda</taxon>
        <taxon>Chromadorea</taxon>
        <taxon>Rhabditida</taxon>
        <taxon>Spirurina</taxon>
        <taxon>Oxyuridomorpha</taxon>
        <taxon>Oxyuroidea</taxon>
        <taxon>Oxyuridae</taxon>
        <taxon>Enterobius</taxon>
    </lineage>
</organism>
<dbReference type="Proteomes" id="UP000274131">
    <property type="component" value="Unassembled WGS sequence"/>
</dbReference>
<gene>
    <name evidence="3" type="ORF">EVEC_LOCUS118</name>
</gene>
<accession>A0A0N4USQ3</accession>
<dbReference type="AlphaFoldDB" id="A0A0N4USQ3"/>
<reference evidence="3 4" key="2">
    <citation type="submission" date="2018-10" db="EMBL/GenBank/DDBJ databases">
        <authorList>
            <consortium name="Pathogen Informatics"/>
        </authorList>
    </citation>
    <scope>NUCLEOTIDE SEQUENCE [LARGE SCALE GENOMIC DNA]</scope>
</reference>